<evidence type="ECO:0000256" key="19">
    <source>
        <dbReference type="ARBA" id="ARBA00024827"/>
    </source>
</evidence>
<evidence type="ECO:0000313" key="24">
    <source>
        <dbReference type="Proteomes" id="UP000028341"/>
    </source>
</evidence>
<evidence type="ECO:0000256" key="20">
    <source>
        <dbReference type="ARBA" id="ARBA00030800"/>
    </source>
</evidence>
<dbReference type="GO" id="GO:0046983">
    <property type="term" value="F:protein dimerization activity"/>
    <property type="evidence" value="ECO:0007669"/>
    <property type="project" value="InterPro"/>
</dbReference>
<dbReference type="Proteomes" id="UP000028341">
    <property type="component" value="Unassembled WGS sequence"/>
</dbReference>
<evidence type="ECO:0000256" key="18">
    <source>
        <dbReference type="ARBA" id="ARBA00023136"/>
    </source>
</evidence>
<dbReference type="InterPro" id="IPR011712">
    <property type="entry name" value="Sig_transdc_His_kin_sub3_dim/P"/>
</dbReference>
<keyword evidence="17" id="KW-0411">Iron-sulfur</keyword>
<organism evidence="23 24">
    <name type="scientific">Streptomyces toyocaensis</name>
    <dbReference type="NCBI Taxonomy" id="55952"/>
    <lineage>
        <taxon>Bacteria</taxon>
        <taxon>Bacillati</taxon>
        <taxon>Actinomycetota</taxon>
        <taxon>Actinomycetes</taxon>
        <taxon>Kitasatosporales</taxon>
        <taxon>Streptomycetaceae</taxon>
        <taxon>Streptomyces</taxon>
    </lineage>
</organism>
<evidence type="ECO:0000256" key="15">
    <source>
        <dbReference type="ARBA" id="ARBA00023004"/>
    </source>
</evidence>
<comment type="caution">
    <text evidence="23">The sequence shown here is derived from an EMBL/GenBank/DDBJ whole genome shotgun (WGS) entry which is preliminary data.</text>
</comment>
<evidence type="ECO:0000256" key="6">
    <source>
        <dbReference type="ARBA" id="ARBA00017322"/>
    </source>
</evidence>
<evidence type="ECO:0000256" key="1">
    <source>
        <dbReference type="ARBA" id="ARBA00000085"/>
    </source>
</evidence>
<dbReference type="EC" id="2.7.13.3" evidence="5"/>
<dbReference type="RefSeq" id="WP_051858251.1">
    <property type="nucleotide sequence ID" value="NZ_JBFADL010000032.1"/>
</dbReference>
<dbReference type="GO" id="GO:0046872">
    <property type="term" value="F:metal ion binding"/>
    <property type="evidence" value="ECO:0007669"/>
    <property type="project" value="UniProtKB-KW"/>
</dbReference>
<accession>A0A081XRR4</accession>
<evidence type="ECO:0000256" key="4">
    <source>
        <dbReference type="ARBA" id="ARBA00004651"/>
    </source>
</evidence>
<keyword evidence="9" id="KW-0963">Cytoplasm</keyword>
<proteinExistence type="predicted"/>
<evidence type="ECO:0000256" key="8">
    <source>
        <dbReference type="ARBA" id="ARBA00022485"/>
    </source>
</evidence>
<evidence type="ECO:0000256" key="12">
    <source>
        <dbReference type="ARBA" id="ARBA00022723"/>
    </source>
</evidence>
<evidence type="ECO:0000256" key="11">
    <source>
        <dbReference type="ARBA" id="ARBA00022692"/>
    </source>
</evidence>
<feature type="region of interest" description="Disordered" evidence="21">
    <location>
        <begin position="379"/>
        <end position="398"/>
    </location>
</feature>
<keyword evidence="7" id="KW-1003">Cell membrane</keyword>
<keyword evidence="8" id="KW-0004">4Fe-4S</keyword>
<dbReference type="Pfam" id="PF07730">
    <property type="entry name" value="HisKA_3"/>
    <property type="match status" value="1"/>
</dbReference>
<dbReference type="GO" id="GO:0000155">
    <property type="term" value="F:phosphorelay sensor kinase activity"/>
    <property type="evidence" value="ECO:0007669"/>
    <property type="project" value="InterPro"/>
</dbReference>
<evidence type="ECO:0000256" key="5">
    <source>
        <dbReference type="ARBA" id="ARBA00012438"/>
    </source>
</evidence>
<dbReference type="CDD" id="cd16917">
    <property type="entry name" value="HATPase_UhpB-NarQ-NarX-like"/>
    <property type="match status" value="1"/>
</dbReference>
<name>A0A081XRR4_STRTO</name>
<dbReference type="SMART" id="SM00387">
    <property type="entry name" value="HATPase_c"/>
    <property type="match status" value="1"/>
</dbReference>
<evidence type="ECO:0000256" key="16">
    <source>
        <dbReference type="ARBA" id="ARBA00023012"/>
    </source>
</evidence>
<keyword evidence="18" id="KW-0472">Membrane</keyword>
<comment type="cofactor">
    <cofactor evidence="2">
        <name>[4Fe-4S] cluster</name>
        <dbReference type="ChEBI" id="CHEBI:49883"/>
    </cofactor>
</comment>
<dbReference type="AlphaFoldDB" id="A0A081XRR4"/>
<dbReference type="Gene3D" id="3.30.565.10">
    <property type="entry name" value="Histidine kinase-like ATPase, C-terminal domain"/>
    <property type="match status" value="1"/>
</dbReference>
<dbReference type="PANTHER" id="PTHR24421:SF37">
    <property type="entry name" value="SENSOR HISTIDINE KINASE NARS"/>
    <property type="match status" value="1"/>
</dbReference>
<dbReference type="GO" id="GO:0005737">
    <property type="term" value="C:cytoplasm"/>
    <property type="evidence" value="ECO:0007669"/>
    <property type="project" value="UniProtKB-SubCell"/>
</dbReference>
<sequence length="398" mass="42977">MDNPTTPIRPPEGQLPAAAGAFFAKALHEGLMRTRRRTGDVRPPMPRPAAGPRTAPPATAASASARCRAEPLPTLTEAEREGTLYRFRLALPAVLPPRDRERPALVSALVAFARRVLMHAGRSDTLSGRVRPFLPPATEVAPHHLVAATGLLYECALLEVMEGAPEPGDTAASRALAAVQALADVLRATGAAFWRGDGGWSESRRLARRLHDELGSALAVALHRVELGQDDPTGAATHLAVARRALDEAVEENRGIIAGLRRSTRTPPLRSALDAFLADLAPRADVAVHVVGDESLAPERCRRELLLVLRETLRNCFAHGKAAHIEVTVRTTRRWVYARVEDDGVGFVVPRVLGDPRTGHGLDSVRERVEDLGGRLRITSTPGKGTRTELHLPLDPRP</sequence>
<keyword evidence="13" id="KW-0418">Kinase</keyword>
<evidence type="ECO:0000256" key="17">
    <source>
        <dbReference type="ARBA" id="ARBA00023014"/>
    </source>
</evidence>
<evidence type="ECO:0000256" key="9">
    <source>
        <dbReference type="ARBA" id="ARBA00022490"/>
    </source>
</evidence>
<dbReference type="Pfam" id="PF02518">
    <property type="entry name" value="HATPase_c"/>
    <property type="match status" value="1"/>
</dbReference>
<evidence type="ECO:0000256" key="13">
    <source>
        <dbReference type="ARBA" id="ARBA00022777"/>
    </source>
</evidence>
<dbReference type="PANTHER" id="PTHR24421">
    <property type="entry name" value="NITRATE/NITRITE SENSOR PROTEIN NARX-RELATED"/>
    <property type="match status" value="1"/>
</dbReference>
<gene>
    <name evidence="23" type="ORF">BU52_16010</name>
</gene>
<dbReference type="STRING" id="55952.BU52_16010"/>
<reference evidence="23 24" key="1">
    <citation type="submission" date="2014-02" db="EMBL/GenBank/DDBJ databases">
        <title>The genome announcement of Streptomyces toyocaensis NRRL15009.</title>
        <authorList>
            <person name="Hong H.-J."/>
            <person name="Kwun M.J."/>
        </authorList>
    </citation>
    <scope>NUCLEOTIDE SEQUENCE [LARGE SCALE GENOMIC DNA]</scope>
    <source>
        <strain evidence="23 24">NRRL 15009</strain>
    </source>
</reference>
<dbReference type="InterPro" id="IPR005467">
    <property type="entry name" value="His_kinase_dom"/>
</dbReference>
<evidence type="ECO:0000256" key="10">
    <source>
        <dbReference type="ARBA" id="ARBA00022679"/>
    </source>
</evidence>
<keyword evidence="15" id="KW-0408">Iron</keyword>
<dbReference type="InterPro" id="IPR036890">
    <property type="entry name" value="HATPase_C_sf"/>
</dbReference>
<feature type="region of interest" description="Disordered" evidence="21">
    <location>
        <begin position="33"/>
        <end position="75"/>
    </location>
</feature>
<keyword evidence="16" id="KW-0902">Two-component regulatory system</keyword>
<comment type="function">
    <text evidence="19">Member of the two-component regulatory system NreB/NreC involved in the control of dissimilatory nitrate/nitrite reduction in response to oxygen. NreB functions as a direct oxygen sensor histidine kinase which is autophosphorylated, in the absence of oxygen, probably at the conserved histidine residue, and transfers its phosphate group probably to a conserved aspartate residue of NreC. NreB/NreC activates the expression of the nitrate (narGHJI) and nitrite (nir) reductase operons, as well as the putative nitrate transporter gene narT.</text>
</comment>
<evidence type="ECO:0000256" key="7">
    <source>
        <dbReference type="ARBA" id="ARBA00022475"/>
    </source>
</evidence>
<comment type="subcellular location">
    <subcellularLocation>
        <location evidence="4">Cell membrane</location>
        <topology evidence="4">Multi-pass membrane protein</topology>
    </subcellularLocation>
    <subcellularLocation>
        <location evidence="3">Cytoplasm</location>
    </subcellularLocation>
</comment>
<dbReference type="PROSITE" id="PS50109">
    <property type="entry name" value="HIS_KIN"/>
    <property type="match status" value="1"/>
</dbReference>
<dbReference type="PRINTS" id="PR00344">
    <property type="entry name" value="BCTRLSENSOR"/>
</dbReference>
<dbReference type="GO" id="GO:0005886">
    <property type="term" value="C:plasma membrane"/>
    <property type="evidence" value="ECO:0007669"/>
    <property type="project" value="UniProtKB-SubCell"/>
</dbReference>
<keyword evidence="24" id="KW-1185">Reference proteome</keyword>
<dbReference type="EMBL" id="JFCB01000012">
    <property type="protein sequence ID" value="KES06237.1"/>
    <property type="molecule type" value="Genomic_DNA"/>
</dbReference>
<keyword evidence="10" id="KW-0808">Transferase</keyword>
<keyword evidence="11" id="KW-0812">Transmembrane</keyword>
<keyword evidence="14" id="KW-1133">Transmembrane helix</keyword>
<evidence type="ECO:0000256" key="3">
    <source>
        <dbReference type="ARBA" id="ARBA00004496"/>
    </source>
</evidence>
<dbReference type="SUPFAM" id="SSF55874">
    <property type="entry name" value="ATPase domain of HSP90 chaperone/DNA topoisomerase II/histidine kinase"/>
    <property type="match status" value="1"/>
</dbReference>
<comment type="catalytic activity">
    <reaction evidence="1">
        <text>ATP + protein L-histidine = ADP + protein N-phospho-L-histidine.</text>
        <dbReference type="EC" id="2.7.13.3"/>
    </reaction>
</comment>
<dbReference type="GO" id="GO:0051539">
    <property type="term" value="F:4 iron, 4 sulfur cluster binding"/>
    <property type="evidence" value="ECO:0007669"/>
    <property type="project" value="UniProtKB-KW"/>
</dbReference>
<evidence type="ECO:0000256" key="14">
    <source>
        <dbReference type="ARBA" id="ARBA00022989"/>
    </source>
</evidence>
<evidence type="ECO:0000259" key="22">
    <source>
        <dbReference type="PROSITE" id="PS50109"/>
    </source>
</evidence>
<evidence type="ECO:0000256" key="2">
    <source>
        <dbReference type="ARBA" id="ARBA00001966"/>
    </source>
</evidence>
<evidence type="ECO:0000313" key="23">
    <source>
        <dbReference type="EMBL" id="KES06237.1"/>
    </source>
</evidence>
<protein>
    <recommendedName>
        <fullName evidence="6">Oxygen sensor histidine kinase NreB</fullName>
        <ecNumber evidence="5">2.7.13.3</ecNumber>
    </recommendedName>
    <alternativeName>
        <fullName evidence="20">Nitrogen regulation protein B</fullName>
    </alternativeName>
</protein>
<dbReference type="OrthoDB" id="144293at2"/>
<dbReference type="InterPro" id="IPR003594">
    <property type="entry name" value="HATPase_dom"/>
</dbReference>
<feature type="domain" description="Histidine kinase" evidence="22">
    <location>
        <begin position="304"/>
        <end position="396"/>
    </location>
</feature>
<feature type="compositionally biased region" description="Basic and acidic residues" evidence="21">
    <location>
        <begin position="386"/>
        <end position="398"/>
    </location>
</feature>
<dbReference type="eggNOG" id="COG4585">
    <property type="taxonomic scope" value="Bacteria"/>
</dbReference>
<keyword evidence="12" id="KW-0479">Metal-binding</keyword>
<dbReference type="InterPro" id="IPR050482">
    <property type="entry name" value="Sensor_HK_TwoCompSys"/>
</dbReference>
<feature type="compositionally biased region" description="Low complexity" evidence="21">
    <location>
        <begin position="50"/>
        <end position="66"/>
    </location>
</feature>
<dbReference type="InterPro" id="IPR004358">
    <property type="entry name" value="Sig_transdc_His_kin-like_C"/>
</dbReference>
<evidence type="ECO:0000256" key="21">
    <source>
        <dbReference type="SAM" id="MobiDB-lite"/>
    </source>
</evidence>